<evidence type="ECO:0000313" key="3">
    <source>
        <dbReference type="Proteomes" id="UP001341840"/>
    </source>
</evidence>
<organism evidence="2 3">
    <name type="scientific">Stylosanthes scabra</name>
    <dbReference type="NCBI Taxonomy" id="79078"/>
    <lineage>
        <taxon>Eukaryota</taxon>
        <taxon>Viridiplantae</taxon>
        <taxon>Streptophyta</taxon>
        <taxon>Embryophyta</taxon>
        <taxon>Tracheophyta</taxon>
        <taxon>Spermatophyta</taxon>
        <taxon>Magnoliopsida</taxon>
        <taxon>eudicotyledons</taxon>
        <taxon>Gunneridae</taxon>
        <taxon>Pentapetalae</taxon>
        <taxon>rosids</taxon>
        <taxon>fabids</taxon>
        <taxon>Fabales</taxon>
        <taxon>Fabaceae</taxon>
        <taxon>Papilionoideae</taxon>
        <taxon>50 kb inversion clade</taxon>
        <taxon>dalbergioids sensu lato</taxon>
        <taxon>Dalbergieae</taxon>
        <taxon>Pterocarpus clade</taxon>
        <taxon>Stylosanthes</taxon>
    </lineage>
</organism>
<reference evidence="2 3" key="1">
    <citation type="journal article" date="2023" name="Plants (Basel)">
        <title>Bridging the Gap: Combining Genomics and Transcriptomics Approaches to Understand Stylosanthes scabra, an Orphan Legume from the Brazilian Caatinga.</title>
        <authorList>
            <person name="Ferreira-Neto J.R.C."/>
            <person name="da Silva M.D."/>
            <person name="Binneck E."/>
            <person name="de Melo N.F."/>
            <person name="da Silva R.H."/>
            <person name="de Melo A.L.T.M."/>
            <person name="Pandolfi V."/>
            <person name="Bustamante F.O."/>
            <person name="Brasileiro-Vidal A.C."/>
            <person name="Benko-Iseppon A.M."/>
        </authorList>
    </citation>
    <scope>NUCLEOTIDE SEQUENCE [LARGE SCALE GENOMIC DNA]</scope>
    <source>
        <tissue evidence="2">Leaves</tissue>
    </source>
</reference>
<accession>A0ABU6XZ53</accession>
<name>A0ABU6XZ53_9FABA</name>
<proteinExistence type="predicted"/>
<gene>
    <name evidence="2" type="ORF">PIB30_099050</name>
</gene>
<dbReference type="Proteomes" id="UP001341840">
    <property type="component" value="Unassembled WGS sequence"/>
</dbReference>
<keyword evidence="3" id="KW-1185">Reference proteome</keyword>
<comment type="caution">
    <text evidence="2">The sequence shown here is derived from an EMBL/GenBank/DDBJ whole genome shotgun (WGS) entry which is preliminary data.</text>
</comment>
<keyword evidence="1" id="KW-1133">Transmembrane helix</keyword>
<keyword evidence="1" id="KW-0472">Membrane</keyword>
<sequence length="159" mass="17943">MRRVSGSDSLYRTRSYLGLCSPEIHISGSADPRYMGVLNFLLISGSVDPRYAKTSFRACRTRDMGDVPKMYLPNQVPSPHPLENNKIAFLSSSLLCGDRRCNQVPHALTHSIVLALIYCLIFVAPPFTVSVLPWMHHRKCSTVSHTYRLIIVNLRKNVL</sequence>
<evidence type="ECO:0000256" key="1">
    <source>
        <dbReference type="SAM" id="Phobius"/>
    </source>
</evidence>
<feature type="transmembrane region" description="Helical" evidence="1">
    <location>
        <begin position="112"/>
        <end position="135"/>
    </location>
</feature>
<keyword evidence="1" id="KW-0812">Transmembrane</keyword>
<evidence type="ECO:0000313" key="2">
    <source>
        <dbReference type="EMBL" id="MED6201833.1"/>
    </source>
</evidence>
<protein>
    <submittedName>
        <fullName evidence="2">Uncharacterized protein</fullName>
    </submittedName>
</protein>
<dbReference type="EMBL" id="JASCZI010214051">
    <property type="protein sequence ID" value="MED6201833.1"/>
    <property type="molecule type" value="Genomic_DNA"/>
</dbReference>